<dbReference type="EMBL" id="CAJOAZ010028040">
    <property type="protein sequence ID" value="CAF4414214.1"/>
    <property type="molecule type" value="Genomic_DNA"/>
</dbReference>
<dbReference type="AlphaFoldDB" id="A0A820Q792"/>
<evidence type="ECO:0000256" key="1">
    <source>
        <dbReference type="ARBA" id="ARBA00022884"/>
    </source>
</evidence>
<organism evidence="4 5">
    <name type="scientific">Adineta steineri</name>
    <dbReference type="NCBI Taxonomy" id="433720"/>
    <lineage>
        <taxon>Eukaryota</taxon>
        <taxon>Metazoa</taxon>
        <taxon>Spiralia</taxon>
        <taxon>Gnathifera</taxon>
        <taxon>Rotifera</taxon>
        <taxon>Eurotatoria</taxon>
        <taxon>Bdelloidea</taxon>
        <taxon>Adinetida</taxon>
        <taxon>Adinetidae</taxon>
        <taxon>Adineta</taxon>
    </lineage>
</organism>
<feature type="domain" description="RRM" evidence="3">
    <location>
        <begin position="10"/>
        <end position="79"/>
    </location>
</feature>
<sequence length="85" mass="9930">IDEYSIKATRTLYIGNLQSEISHNDLRELYSEYGDIIDIEIKRQQSSNSQIFAFIQYTDIKSVVKAMESKIIRDHSIKVLKHLIN</sequence>
<accession>A0A820Q792</accession>
<evidence type="ECO:0000259" key="3">
    <source>
        <dbReference type="PROSITE" id="PS50102"/>
    </source>
</evidence>
<gene>
    <name evidence="4" type="ORF">OXD698_LOCUS52227</name>
</gene>
<dbReference type="Gene3D" id="3.30.70.330">
    <property type="match status" value="1"/>
</dbReference>
<dbReference type="InterPro" id="IPR000504">
    <property type="entry name" value="RRM_dom"/>
</dbReference>
<dbReference type="PANTHER" id="PTHR23189">
    <property type="entry name" value="RNA RECOGNITION MOTIF-CONTAINING"/>
    <property type="match status" value="1"/>
</dbReference>
<dbReference type="InterPro" id="IPR012677">
    <property type="entry name" value="Nucleotide-bd_a/b_plait_sf"/>
</dbReference>
<dbReference type="SMART" id="SM00360">
    <property type="entry name" value="RRM"/>
    <property type="match status" value="1"/>
</dbReference>
<evidence type="ECO:0000313" key="4">
    <source>
        <dbReference type="EMBL" id="CAF4414214.1"/>
    </source>
</evidence>
<protein>
    <recommendedName>
        <fullName evidence="3">RRM domain-containing protein</fullName>
    </recommendedName>
</protein>
<dbReference type="PROSITE" id="PS50102">
    <property type="entry name" value="RRM"/>
    <property type="match status" value="1"/>
</dbReference>
<dbReference type="Proteomes" id="UP000663844">
    <property type="component" value="Unassembled WGS sequence"/>
</dbReference>
<feature type="non-terminal residue" evidence="4">
    <location>
        <position position="1"/>
    </location>
</feature>
<evidence type="ECO:0000256" key="2">
    <source>
        <dbReference type="PROSITE-ProRule" id="PRU00176"/>
    </source>
</evidence>
<proteinExistence type="predicted"/>
<reference evidence="4" key="1">
    <citation type="submission" date="2021-02" db="EMBL/GenBank/DDBJ databases">
        <authorList>
            <person name="Nowell W R."/>
        </authorList>
    </citation>
    <scope>NUCLEOTIDE SEQUENCE</scope>
</reference>
<dbReference type="InterPro" id="IPR035979">
    <property type="entry name" value="RBD_domain_sf"/>
</dbReference>
<evidence type="ECO:0000313" key="5">
    <source>
        <dbReference type="Proteomes" id="UP000663844"/>
    </source>
</evidence>
<name>A0A820Q792_9BILA</name>
<dbReference type="GO" id="GO:0003723">
    <property type="term" value="F:RNA binding"/>
    <property type="evidence" value="ECO:0007669"/>
    <property type="project" value="UniProtKB-UniRule"/>
</dbReference>
<comment type="caution">
    <text evidence="4">The sequence shown here is derived from an EMBL/GenBank/DDBJ whole genome shotgun (WGS) entry which is preliminary data.</text>
</comment>
<dbReference type="Pfam" id="PF00076">
    <property type="entry name" value="RRM_1"/>
    <property type="match status" value="1"/>
</dbReference>
<keyword evidence="1 2" id="KW-0694">RNA-binding</keyword>
<dbReference type="SUPFAM" id="SSF54928">
    <property type="entry name" value="RNA-binding domain, RBD"/>
    <property type="match status" value="1"/>
</dbReference>